<evidence type="ECO:0000259" key="2">
    <source>
        <dbReference type="Pfam" id="PF11716"/>
    </source>
</evidence>
<dbReference type="EMBL" id="JAAFYZ010000116">
    <property type="protein sequence ID" value="MBS2550825.1"/>
    <property type="molecule type" value="Genomic_DNA"/>
</dbReference>
<feature type="domain" description="MDMPI C-terminal" evidence="1">
    <location>
        <begin position="150"/>
        <end position="233"/>
    </location>
</feature>
<dbReference type="RefSeq" id="WP_212014429.1">
    <property type="nucleotide sequence ID" value="NZ_JAAFYZ010000116.1"/>
</dbReference>
<comment type="caution">
    <text evidence="3">The sequence shown here is derived from an EMBL/GenBank/DDBJ whole genome shotgun (WGS) entry which is preliminary data.</text>
</comment>
<evidence type="ECO:0000313" key="3">
    <source>
        <dbReference type="EMBL" id="MBS2550825.1"/>
    </source>
</evidence>
<dbReference type="Pfam" id="PF07398">
    <property type="entry name" value="MDMPI_C"/>
    <property type="match status" value="1"/>
</dbReference>
<dbReference type="Pfam" id="PF11716">
    <property type="entry name" value="MDMPI_N"/>
    <property type="match status" value="1"/>
</dbReference>
<gene>
    <name evidence="3" type="ORF">KGQ19_28525</name>
</gene>
<keyword evidence="4" id="KW-1185">Reference proteome</keyword>
<dbReference type="PANTHER" id="PTHR40758">
    <property type="entry name" value="CONSERVED PROTEIN"/>
    <property type="match status" value="1"/>
</dbReference>
<feature type="domain" description="Mycothiol-dependent maleylpyruvate isomerase metal-binding" evidence="2">
    <location>
        <begin position="15"/>
        <end position="137"/>
    </location>
</feature>
<dbReference type="InterPro" id="IPR024344">
    <property type="entry name" value="MDMPI_metal-binding"/>
</dbReference>
<dbReference type="SUPFAM" id="SSF109854">
    <property type="entry name" value="DinB/YfiT-like putative metalloenzymes"/>
    <property type="match status" value="1"/>
</dbReference>
<dbReference type="GO" id="GO:0016853">
    <property type="term" value="F:isomerase activity"/>
    <property type="evidence" value="ECO:0007669"/>
    <property type="project" value="UniProtKB-KW"/>
</dbReference>
<evidence type="ECO:0000313" key="4">
    <source>
        <dbReference type="Proteomes" id="UP000730482"/>
    </source>
</evidence>
<keyword evidence="3" id="KW-0413">Isomerase</keyword>
<name>A0ABS5KXT8_9ACTN</name>
<dbReference type="InterPro" id="IPR034660">
    <property type="entry name" value="DinB/YfiT-like"/>
</dbReference>
<accession>A0ABS5KXT8</accession>
<dbReference type="InterPro" id="IPR010872">
    <property type="entry name" value="MDMPI_C-term_domain"/>
</dbReference>
<organism evidence="3 4">
    <name type="scientific">Catenulispora pinistramenti</name>
    <dbReference type="NCBI Taxonomy" id="2705254"/>
    <lineage>
        <taxon>Bacteria</taxon>
        <taxon>Bacillati</taxon>
        <taxon>Actinomycetota</taxon>
        <taxon>Actinomycetes</taxon>
        <taxon>Catenulisporales</taxon>
        <taxon>Catenulisporaceae</taxon>
        <taxon>Catenulispora</taxon>
    </lineage>
</organism>
<evidence type="ECO:0000259" key="1">
    <source>
        <dbReference type="Pfam" id="PF07398"/>
    </source>
</evidence>
<proteinExistence type="predicted"/>
<protein>
    <submittedName>
        <fullName evidence="3">Maleylpyruvate isomerase family mycothiol-dependent enzyme</fullName>
    </submittedName>
</protein>
<reference evidence="3 4" key="1">
    <citation type="submission" date="2020-02" db="EMBL/GenBank/DDBJ databases">
        <title>Acidophilic actinobacteria isolated from forest soil.</title>
        <authorList>
            <person name="Golinska P."/>
        </authorList>
    </citation>
    <scope>NUCLEOTIDE SEQUENCE [LARGE SCALE GENOMIC DNA]</scope>
    <source>
        <strain evidence="3 4">NL8</strain>
    </source>
</reference>
<dbReference type="PANTHER" id="PTHR40758:SF1">
    <property type="entry name" value="CONSERVED PROTEIN"/>
    <property type="match status" value="1"/>
</dbReference>
<dbReference type="Proteomes" id="UP000730482">
    <property type="component" value="Unassembled WGS sequence"/>
</dbReference>
<sequence>MDDFDFGDFDFFSVLRSELDAYAGLLVGLTKDDLDRQVASCAPWTLYELTDHLGNGNLWVTTAVQEGHGRNDQERTAPHDPASLHTWFLSTVDQITTALDTDAGTEAWTFSSLMPRTVGFWQRRRAHETRMHRWDAQNALGTAEPLDPPFAADAVTEVFELFAPRMVKRGLAAEPQTALKLSATDVGRSWTYGPGEPVSEAAGTASDLALLLWNRIGPDAAGLTWTGDRAAGERVVKAPLVP</sequence>
<dbReference type="InterPro" id="IPR017517">
    <property type="entry name" value="Maleyloyr_isom"/>
</dbReference>
<dbReference type="NCBIfam" id="TIGR03083">
    <property type="entry name" value="maleylpyruvate isomerase family mycothiol-dependent enzyme"/>
    <property type="match status" value="1"/>
</dbReference>